<reference evidence="2 3" key="1">
    <citation type="submission" date="2016-07" db="EMBL/GenBank/DDBJ databases">
        <title>Multiple horizontal gene transfer events from other fungi enriched the ability of initially mycotrophic Trichoderma (Ascomycota) to feed on dead plant biomass.</title>
        <authorList>
            <consortium name="DOE Joint Genome Institute"/>
            <person name="Aerts A."/>
            <person name="Atanasova L."/>
            <person name="Chenthamara K."/>
            <person name="Zhang J."/>
            <person name="Grujic M."/>
            <person name="Henrissat B."/>
            <person name="Kuo A."/>
            <person name="Salamov A."/>
            <person name="Lipzen A."/>
            <person name="Labutti K."/>
            <person name="Barry K."/>
            <person name="Miao Y."/>
            <person name="Rahimi M.J."/>
            <person name="Shen Q."/>
            <person name="Grigoriev I.V."/>
            <person name="Kubicek C.P."/>
            <person name="Druzhinina I.S."/>
        </authorList>
    </citation>
    <scope>NUCLEOTIDE SEQUENCE [LARGE SCALE GENOMIC DNA]</scope>
    <source>
        <strain evidence="2 3">ATCC 18648</strain>
    </source>
</reference>
<sequence>MKVFALAFALVGLASAAPSAIATVEYEQWWDPGCQGRALLGGTLAQGYCVRTENFPGQSVKLTVTSPCPEGTSPQVTVSSSDDCDNGPIDWTFGATGECIDVSIQPISFHLNCV</sequence>
<evidence type="ECO:0008006" key="4">
    <source>
        <dbReference type="Google" id="ProtNLM"/>
    </source>
</evidence>
<accession>A0A2T4C099</accession>
<proteinExistence type="predicted"/>
<feature type="chain" id="PRO_5015400050" description="SSCRP protein" evidence="1">
    <location>
        <begin position="17"/>
        <end position="114"/>
    </location>
</feature>
<dbReference type="Proteomes" id="UP000240760">
    <property type="component" value="Unassembled WGS sequence"/>
</dbReference>
<dbReference type="EMBL" id="KZ679135">
    <property type="protein sequence ID" value="PTB74904.1"/>
    <property type="molecule type" value="Genomic_DNA"/>
</dbReference>
<keyword evidence="1" id="KW-0732">Signal</keyword>
<gene>
    <name evidence="2" type="ORF">M440DRAFT_1393193</name>
</gene>
<feature type="signal peptide" evidence="1">
    <location>
        <begin position="1"/>
        <end position="16"/>
    </location>
</feature>
<dbReference type="AlphaFoldDB" id="A0A2T4C099"/>
<dbReference type="OrthoDB" id="4894650at2759"/>
<name>A0A2T4C099_TRILO</name>
<evidence type="ECO:0000313" key="3">
    <source>
        <dbReference type="Proteomes" id="UP000240760"/>
    </source>
</evidence>
<organism evidence="2 3">
    <name type="scientific">Trichoderma longibrachiatum ATCC 18648</name>
    <dbReference type="NCBI Taxonomy" id="983965"/>
    <lineage>
        <taxon>Eukaryota</taxon>
        <taxon>Fungi</taxon>
        <taxon>Dikarya</taxon>
        <taxon>Ascomycota</taxon>
        <taxon>Pezizomycotina</taxon>
        <taxon>Sordariomycetes</taxon>
        <taxon>Hypocreomycetidae</taxon>
        <taxon>Hypocreales</taxon>
        <taxon>Hypocreaceae</taxon>
        <taxon>Trichoderma</taxon>
    </lineage>
</organism>
<keyword evidence="3" id="KW-1185">Reference proteome</keyword>
<protein>
    <recommendedName>
        <fullName evidence="4">SSCRP protein</fullName>
    </recommendedName>
</protein>
<evidence type="ECO:0000313" key="2">
    <source>
        <dbReference type="EMBL" id="PTB74904.1"/>
    </source>
</evidence>
<evidence type="ECO:0000256" key="1">
    <source>
        <dbReference type="SAM" id="SignalP"/>
    </source>
</evidence>